<dbReference type="InterPro" id="IPR014016">
    <property type="entry name" value="UvrD-like_ATP-bd"/>
</dbReference>
<dbReference type="PANTHER" id="PTHR11070">
    <property type="entry name" value="UVRD / RECB / PCRA DNA HELICASE FAMILY MEMBER"/>
    <property type="match status" value="1"/>
</dbReference>
<dbReference type="GO" id="GO:0003677">
    <property type="term" value="F:DNA binding"/>
    <property type="evidence" value="ECO:0007669"/>
    <property type="project" value="InterPro"/>
</dbReference>
<evidence type="ECO:0000256" key="6">
    <source>
        <dbReference type="PROSITE-ProRule" id="PRU00560"/>
    </source>
</evidence>
<protein>
    <recommendedName>
        <fullName evidence="5">DNA 3'-5' helicase II</fullName>
    </recommendedName>
</protein>
<dbReference type="EMBL" id="JAKILB010000003">
    <property type="protein sequence ID" value="MCL1138165.1"/>
    <property type="molecule type" value="Genomic_DNA"/>
</dbReference>
<keyword evidence="1 6" id="KW-0547">Nucleotide-binding</keyword>
<accession>A0A9X1ZDK6</accession>
<keyword evidence="2 6" id="KW-0378">Hydrolase</keyword>
<keyword evidence="4 6" id="KW-0067">ATP-binding</keyword>
<dbReference type="GO" id="GO:0005524">
    <property type="term" value="F:ATP binding"/>
    <property type="evidence" value="ECO:0007669"/>
    <property type="project" value="UniProtKB-UniRule"/>
</dbReference>
<keyword evidence="3 6" id="KW-0347">Helicase</keyword>
<dbReference type="InterPro" id="IPR000212">
    <property type="entry name" value="DNA_helicase_UvrD/REP"/>
</dbReference>
<dbReference type="GO" id="GO:0016787">
    <property type="term" value="F:hydrolase activity"/>
    <property type="evidence" value="ECO:0007669"/>
    <property type="project" value="UniProtKB-UniRule"/>
</dbReference>
<feature type="binding site" evidence="6">
    <location>
        <begin position="30"/>
        <end position="37"/>
    </location>
    <ligand>
        <name>ATP</name>
        <dbReference type="ChEBI" id="CHEBI:30616"/>
    </ligand>
</feature>
<evidence type="ECO:0000256" key="1">
    <source>
        <dbReference type="ARBA" id="ARBA00022741"/>
    </source>
</evidence>
<evidence type="ECO:0000313" key="8">
    <source>
        <dbReference type="EMBL" id="MCL1138165.1"/>
    </source>
</evidence>
<reference evidence="8" key="1">
    <citation type="submission" date="2022-01" db="EMBL/GenBank/DDBJ databases">
        <title>Whole genome-based taxonomy of the Shewanellaceae.</title>
        <authorList>
            <person name="Martin-Rodriguez A.J."/>
        </authorList>
    </citation>
    <scope>NUCLEOTIDE SEQUENCE</scope>
    <source>
        <strain evidence="8">KCTC 23973</strain>
    </source>
</reference>
<dbReference type="GO" id="GO:0043138">
    <property type="term" value="F:3'-5' DNA helicase activity"/>
    <property type="evidence" value="ECO:0007669"/>
    <property type="project" value="TreeGrafter"/>
</dbReference>
<sequence length="627" mass="71463">MTDTTTPASIDNDIYSCLNLDAPKSFFLFAGAGSGKTRSLVEVLKRFREQNLHRLRANAQQVAIITYTNAACDEIKRRLEFDPSFSVSTIHSFAWELIKFHPNDIREMLKASLQADIEILEDAQSKGRAGTKAAEDRPRQIASKQSRLGSLDRIRKFSYSPSGDNTSRDSLSHAEVIGMTAELLTNKPLLQQILIRKYPVLLVDESQDTKKELIEALFAVQASHKEQFSMGLFGDVMQRIYNDGKEHLGQDLPDDWLTPKKEYNYRCPRRVVRLINKIREDVDQNQQLPVKDTEGFVRLFIADTRDEIDKSTFEESVCQEMAKITEDELWIEDRKSRKTLTLEHHMAARRGGFSSFFDPLYAIDKLKTSLLDGTNACITLFSERVLPLINSLEVGNQFAISRIVNKYSPLIATDRLQVSSSPRAELDKAKHAVNSLHALWDETSEPSLNSILKEVHRSGLFPLPEMLAVIAAREEEEEYQEPENERDVNPVIDAWDNALKAKFSEFKAYVQYISDESEFGTHQGIKGLEFPRVMVILDDEEARGFLFSYDKLFRVKPLTTTDLRNQREGKETGIDRTKRLFYVTCSRAEESLAIIAYTDKPDEVIRTALQEGWFEEGEIIPTPTAKG</sequence>
<keyword evidence="9" id="KW-1185">Reference proteome</keyword>
<organism evidence="8 9">
    <name type="scientific">Shewanella pneumatophori</name>
    <dbReference type="NCBI Taxonomy" id="314092"/>
    <lineage>
        <taxon>Bacteria</taxon>
        <taxon>Pseudomonadati</taxon>
        <taxon>Pseudomonadota</taxon>
        <taxon>Gammaproteobacteria</taxon>
        <taxon>Alteromonadales</taxon>
        <taxon>Shewanellaceae</taxon>
        <taxon>Shewanella</taxon>
    </lineage>
</organism>
<evidence type="ECO:0000256" key="2">
    <source>
        <dbReference type="ARBA" id="ARBA00022801"/>
    </source>
</evidence>
<evidence type="ECO:0000256" key="4">
    <source>
        <dbReference type="ARBA" id="ARBA00022840"/>
    </source>
</evidence>
<proteinExistence type="predicted"/>
<dbReference type="Pfam" id="PF13245">
    <property type="entry name" value="AAA_19"/>
    <property type="match status" value="1"/>
</dbReference>
<comment type="caution">
    <text evidence="8">The sequence shown here is derived from an EMBL/GenBank/DDBJ whole genome shotgun (WGS) entry which is preliminary data.</text>
</comment>
<dbReference type="Gene3D" id="3.40.50.300">
    <property type="entry name" value="P-loop containing nucleotide triphosphate hydrolases"/>
    <property type="match status" value="2"/>
</dbReference>
<dbReference type="SUPFAM" id="SSF52540">
    <property type="entry name" value="P-loop containing nucleoside triphosphate hydrolases"/>
    <property type="match status" value="1"/>
</dbReference>
<feature type="domain" description="UvrD-like helicase ATP-binding" evidence="7">
    <location>
        <begin position="9"/>
        <end position="281"/>
    </location>
</feature>
<evidence type="ECO:0000259" key="7">
    <source>
        <dbReference type="PROSITE" id="PS51198"/>
    </source>
</evidence>
<evidence type="ECO:0000256" key="5">
    <source>
        <dbReference type="ARBA" id="ARBA00034923"/>
    </source>
</evidence>
<dbReference type="InterPro" id="IPR027417">
    <property type="entry name" value="P-loop_NTPase"/>
</dbReference>
<evidence type="ECO:0000256" key="3">
    <source>
        <dbReference type="ARBA" id="ARBA00022806"/>
    </source>
</evidence>
<dbReference type="Proteomes" id="UP001139293">
    <property type="component" value="Unassembled WGS sequence"/>
</dbReference>
<dbReference type="RefSeq" id="WP_248949256.1">
    <property type="nucleotide sequence ID" value="NZ_JAKILB010000003.1"/>
</dbReference>
<evidence type="ECO:0000313" key="9">
    <source>
        <dbReference type="Proteomes" id="UP001139293"/>
    </source>
</evidence>
<dbReference type="GO" id="GO:0000725">
    <property type="term" value="P:recombinational repair"/>
    <property type="evidence" value="ECO:0007669"/>
    <property type="project" value="TreeGrafter"/>
</dbReference>
<gene>
    <name evidence="8" type="ORF">L2740_06335</name>
</gene>
<name>A0A9X1ZDK6_9GAMM</name>
<dbReference type="PROSITE" id="PS51198">
    <property type="entry name" value="UVRD_HELICASE_ATP_BIND"/>
    <property type="match status" value="1"/>
</dbReference>
<dbReference type="PANTHER" id="PTHR11070:SF2">
    <property type="entry name" value="ATP-DEPENDENT DNA HELICASE SRS2"/>
    <property type="match status" value="1"/>
</dbReference>
<dbReference type="AlphaFoldDB" id="A0A9X1ZDK6"/>